<dbReference type="OrthoDB" id="6418713at2759"/>
<feature type="transmembrane region" description="Helical" evidence="6">
    <location>
        <begin position="245"/>
        <end position="264"/>
    </location>
</feature>
<feature type="transmembrane region" description="Helical" evidence="6">
    <location>
        <begin position="96"/>
        <end position="115"/>
    </location>
</feature>
<feature type="transmembrane region" description="Helical" evidence="6">
    <location>
        <begin position="189"/>
        <end position="207"/>
    </location>
</feature>
<dbReference type="Pfam" id="PF03151">
    <property type="entry name" value="TPT"/>
    <property type="match status" value="1"/>
</dbReference>
<dbReference type="InterPro" id="IPR004853">
    <property type="entry name" value="Sugar_P_trans_dom"/>
</dbReference>
<keyword evidence="3 6" id="KW-1133">Transmembrane helix</keyword>
<keyword evidence="2 6" id="KW-0812">Transmembrane</keyword>
<keyword evidence="9" id="KW-1185">Reference proteome</keyword>
<evidence type="ECO:0000313" key="9">
    <source>
        <dbReference type="Proteomes" id="UP000009131"/>
    </source>
</evidence>
<dbReference type="GO" id="GO:0016020">
    <property type="term" value="C:membrane"/>
    <property type="evidence" value="ECO:0007669"/>
    <property type="project" value="UniProtKB-SubCell"/>
</dbReference>
<sequence>MQSIPQVIVRAPSSGPGGTMLQSDGTLSAMDRSDSSMSAHSLSQVEEGLSEEKLYGQELETPTEVSPTYRRDSKHRAAASAALPLEQHSKARPNPLPAWLLIIIWISLSSGVIVYNRYILRDLDFPYPIFLTAMHTLFQTIATRIIVPHSDVAEDHLPVPLSEAEAEDQSAESSLASLKRVTVSLINTTYYRTVVPIGVLTALSLYLSNAVYMLLSVGMIQILKSFGPVAVLTMSILLGLRRADLLTMGIIALISTGVGIASYGEAQWNTLGFVMQISAVWIESTKLALIQILLQGKGLTPLESLHAFSPICLLALGAMILPVEGTAPFHSLSNLGPFIILTNSALTFCLNLTSNYLINLSSLTLSLSKVIKDIGLVILSGVFLSGHVSAVQWAGYSIALVGLGCYKKFG</sequence>
<comment type="caution">
    <text evidence="8">The sequence shown here is derived from an EMBL/GenBank/DDBJ whole genome shotgun (WGS) entry which is preliminary data.</text>
</comment>
<dbReference type="EMBL" id="BABT02000243">
    <property type="protein sequence ID" value="GAA99920.1"/>
    <property type="molecule type" value="Genomic_DNA"/>
</dbReference>
<evidence type="ECO:0000256" key="1">
    <source>
        <dbReference type="ARBA" id="ARBA00004141"/>
    </source>
</evidence>
<dbReference type="InterPro" id="IPR050186">
    <property type="entry name" value="TPT_transporter"/>
</dbReference>
<organism evidence="8 9">
    <name type="scientific">Mixia osmundae (strain CBS 9802 / IAM 14324 / JCM 22182 / KY 12970)</name>
    <dbReference type="NCBI Taxonomy" id="764103"/>
    <lineage>
        <taxon>Eukaryota</taxon>
        <taxon>Fungi</taxon>
        <taxon>Dikarya</taxon>
        <taxon>Basidiomycota</taxon>
        <taxon>Pucciniomycotina</taxon>
        <taxon>Mixiomycetes</taxon>
        <taxon>Mixiales</taxon>
        <taxon>Mixiaceae</taxon>
        <taxon>Mixia</taxon>
    </lineage>
</organism>
<evidence type="ECO:0000256" key="3">
    <source>
        <dbReference type="ARBA" id="ARBA00022989"/>
    </source>
</evidence>
<protein>
    <recommendedName>
        <fullName evidence="7">Sugar phosphate transporter domain-containing protein</fullName>
    </recommendedName>
</protein>
<evidence type="ECO:0000259" key="7">
    <source>
        <dbReference type="Pfam" id="PF03151"/>
    </source>
</evidence>
<feature type="transmembrane region" description="Helical" evidence="6">
    <location>
        <begin position="305"/>
        <end position="323"/>
    </location>
</feature>
<feature type="domain" description="Sugar phosphate transporter" evidence="7">
    <location>
        <begin position="100"/>
        <end position="406"/>
    </location>
</feature>
<gene>
    <name evidence="8" type="primary">Mo06623</name>
    <name evidence="8" type="ORF">E5Q_06623</name>
</gene>
<comment type="subcellular location">
    <subcellularLocation>
        <location evidence="1">Membrane</location>
        <topology evidence="1">Multi-pass membrane protein</topology>
    </subcellularLocation>
</comment>
<evidence type="ECO:0000313" key="8">
    <source>
        <dbReference type="EMBL" id="GAA99920.1"/>
    </source>
</evidence>
<proteinExistence type="predicted"/>
<dbReference type="InParanoid" id="G7EAR0"/>
<feature type="transmembrane region" description="Helical" evidence="6">
    <location>
        <begin position="370"/>
        <end position="387"/>
    </location>
</feature>
<feature type="transmembrane region" description="Helical" evidence="6">
    <location>
        <begin position="213"/>
        <end position="238"/>
    </location>
</feature>
<dbReference type="AlphaFoldDB" id="G7EAR0"/>
<feature type="transmembrane region" description="Helical" evidence="6">
    <location>
        <begin position="335"/>
        <end position="358"/>
    </location>
</feature>
<dbReference type="HOGENOM" id="CLU_022332_0_0_1"/>
<evidence type="ECO:0000256" key="4">
    <source>
        <dbReference type="ARBA" id="ARBA00023136"/>
    </source>
</evidence>
<dbReference type="Proteomes" id="UP000009131">
    <property type="component" value="Unassembled WGS sequence"/>
</dbReference>
<evidence type="ECO:0000256" key="6">
    <source>
        <dbReference type="SAM" id="Phobius"/>
    </source>
</evidence>
<reference evidence="8 9" key="1">
    <citation type="journal article" date="2011" name="J. Gen. Appl. Microbiol.">
        <title>Draft genome sequencing of the enigmatic basidiomycete Mixia osmundae.</title>
        <authorList>
            <person name="Nishida H."/>
            <person name="Nagatsuka Y."/>
            <person name="Sugiyama J."/>
        </authorList>
    </citation>
    <scope>NUCLEOTIDE SEQUENCE [LARGE SCALE GENOMIC DNA]</scope>
    <source>
        <strain evidence="9">CBS 9802 / IAM 14324 / JCM 22182 / KY 12970</strain>
    </source>
</reference>
<dbReference type="eggNOG" id="KOG1441">
    <property type="taxonomic scope" value="Eukaryota"/>
</dbReference>
<feature type="transmembrane region" description="Helical" evidence="6">
    <location>
        <begin position="270"/>
        <end position="293"/>
    </location>
</feature>
<evidence type="ECO:0000256" key="2">
    <source>
        <dbReference type="ARBA" id="ARBA00022692"/>
    </source>
</evidence>
<name>G7EAR0_MIXOS</name>
<dbReference type="PANTHER" id="PTHR11132">
    <property type="entry name" value="SOLUTE CARRIER FAMILY 35"/>
    <property type="match status" value="1"/>
</dbReference>
<evidence type="ECO:0000256" key="5">
    <source>
        <dbReference type="SAM" id="MobiDB-lite"/>
    </source>
</evidence>
<accession>G7EAR0</accession>
<keyword evidence="4 6" id="KW-0472">Membrane</keyword>
<feature type="compositionally biased region" description="Low complexity" evidence="5">
    <location>
        <begin position="27"/>
        <end position="43"/>
    </location>
</feature>
<feature type="region of interest" description="Disordered" evidence="5">
    <location>
        <begin position="1"/>
        <end position="73"/>
    </location>
</feature>
<reference evidence="8 9" key="2">
    <citation type="journal article" date="2012" name="Open Biol.">
        <title>Characteristics of nucleosomes and linker DNA regions on the genome of the basidiomycete Mixia osmundae revealed by mono- and dinucleosome mapping.</title>
        <authorList>
            <person name="Nishida H."/>
            <person name="Kondo S."/>
            <person name="Matsumoto T."/>
            <person name="Suzuki Y."/>
            <person name="Yoshikawa H."/>
            <person name="Taylor T.D."/>
            <person name="Sugiyama J."/>
        </authorList>
    </citation>
    <scope>NUCLEOTIDE SEQUENCE [LARGE SCALE GENOMIC DNA]</scope>
    <source>
        <strain evidence="9">CBS 9802 / IAM 14324 / JCM 22182 / KY 12970</strain>
    </source>
</reference>